<dbReference type="AlphaFoldDB" id="A0A2T6AHE6"/>
<comment type="caution">
    <text evidence="1">The sequence shown here is derived from an EMBL/GenBank/DDBJ whole genome shotgun (WGS) entry which is preliminary data.</text>
</comment>
<evidence type="ECO:0000313" key="2">
    <source>
        <dbReference type="Proteomes" id="UP000244174"/>
    </source>
</evidence>
<organism evidence="1 2">
    <name type="scientific">Christiangramia gaetbulicola</name>
    <dbReference type="NCBI Taxonomy" id="703340"/>
    <lineage>
        <taxon>Bacteria</taxon>
        <taxon>Pseudomonadati</taxon>
        <taxon>Bacteroidota</taxon>
        <taxon>Flavobacteriia</taxon>
        <taxon>Flavobacteriales</taxon>
        <taxon>Flavobacteriaceae</taxon>
        <taxon>Christiangramia</taxon>
    </lineage>
</organism>
<name>A0A2T6AHE6_9FLAO</name>
<proteinExistence type="predicted"/>
<dbReference type="InterPro" id="IPR009282">
    <property type="entry name" value="DUF937"/>
</dbReference>
<evidence type="ECO:0000313" key="1">
    <source>
        <dbReference type="EMBL" id="PTX43226.1"/>
    </source>
</evidence>
<dbReference type="EMBL" id="QBKQ01000002">
    <property type="protein sequence ID" value="PTX43226.1"/>
    <property type="molecule type" value="Genomic_DNA"/>
</dbReference>
<dbReference type="Proteomes" id="UP000244174">
    <property type="component" value="Unassembled WGS sequence"/>
</dbReference>
<keyword evidence="2" id="KW-1185">Reference proteome</keyword>
<dbReference type="Pfam" id="PF06078">
    <property type="entry name" value="DUF937"/>
    <property type="match status" value="1"/>
</dbReference>
<reference evidence="1 2" key="1">
    <citation type="submission" date="2018-04" db="EMBL/GenBank/DDBJ databases">
        <title>Genomic Encyclopedia of Archaeal and Bacterial Type Strains, Phase II (KMG-II): from individual species to whole genera.</title>
        <authorList>
            <person name="Goeker M."/>
        </authorList>
    </citation>
    <scope>NUCLEOTIDE SEQUENCE [LARGE SCALE GENOMIC DNA]</scope>
    <source>
        <strain evidence="1 2">DSM 23082</strain>
    </source>
</reference>
<protein>
    <submittedName>
        <fullName evidence="1">Uncharacterized protein DUF937</fullName>
    </submittedName>
</protein>
<dbReference type="OrthoDB" id="708105at2"/>
<sequence>MASILDILNTPAGEALINGASKKTSEEKEKVTSALGMALPLLLGAMKNNARSKEGAANLNAALNSDKHDGSLLEQLQELDPDYLHTEGDKIVNHILGEKQDNISSNLGSALNMDKDKLSAIIKMAAPLILSILGSQKRKDSVSEDGLTDLLGSVLGSNSKHDTSFLETILDRDGDGSIIDDIGGMILGGGKPDKSDGSILGGFTGGK</sequence>
<gene>
    <name evidence="1" type="ORF">C8P64_1752</name>
</gene>
<dbReference type="RefSeq" id="WP_108171670.1">
    <property type="nucleotide sequence ID" value="NZ_QBKQ01000002.1"/>
</dbReference>
<accession>A0A2T6AHE6</accession>